<dbReference type="GO" id="GO:0003700">
    <property type="term" value="F:DNA-binding transcription factor activity"/>
    <property type="evidence" value="ECO:0007669"/>
    <property type="project" value="TreeGrafter"/>
</dbReference>
<dbReference type="Pfam" id="PF02909">
    <property type="entry name" value="TetR_C_1"/>
    <property type="match status" value="1"/>
</dbReference>
<dbReference type="InterPro" id="IPR001647">
    <property type="entry name" value="HTH_TetR"/>
</dbReference>
<dbReference type="GO" id="GO:0045892">
    <property type="term" value="P:negative regulation of DNA-templated transcription"/>
    <property type="evidence" value="ECO:0007669"/>
    <property type="project" value="InterPro"/>
</dbReference>
<evidence type="ECO:0000256" key="5">
    <source>
        <dbReference type="SAM" id="MobiDB-lite"/>
    </source>
</evidence>
<evidence type="ECO:0000256" key="2">
    <source>
        <dbReference type="ARBA" id="ARBA00023125"/>
    </source>
</evidence>
<evidence type="ECO:0000259" key="6">
    <source>
        <dbReference type="PROSITE" id="PS50977"/>
    </source>
</evidence>
<dbReference type="AlphaFoldDB" id="A0AA40SL60"/>
<name>A0AA40SL60_9MICO</name>
<keyword evidence="2 4" id="KW-0238">DNA-binding</keyword>
<evidence type="ECO:0000313" key="7">
    <source>
        <dbReference type="EMBL" id="MBB4138265.1"/>
    </source>
</evidence>
<keyword evidence="1" id="KW-0805">Transcription regulation</keyword>
<sequence length="302" mass="33108">MTDPSDPDLPRGLALAWGVAATPQRGPKREMSVERIVEAAVELADAEGLAAVSMAAVAARLGYTPMSLYRYVTAKDDLILLMQEEATGLPTDQTREGDWRRRLETIYREQVQLYLQHPWVLDVPISGTPVTPNGAAWMDAGLAALTETVLTHDERLAVILLVTGQSRWTGMVMAGYARSMRERGVSDAEVTAEEDALFRLLISPDAYPDLRAAIDAGVFLEEGDPFSFGLARVLDGVDAYLARAADGARDAPRPWVTSDDADIAEDKSYRAAVKAVREAERSLRDARKQARQAARAARDRLR</sequence>
<accession>A0AA40SL60</accession>
<comment type="caution">
    <text evidence="7">The sequence shown here is derived from an EMBL/GenBank/DDBJ whole genome shotgun (WGS) entry which is preliminary data.</text>
</comment>
<dbReference type="RefSeq" id="WP_183497881.1">
    <property type="nucleotide sequence ID" value="NZ_BAABCO010000003.1"/>
</dbReference>
<feature type="DNA-binding region" description="H-T-H motif" evidence="4">
    <location>
        <begin position="53"/>
        <end position="72"/>
    </location>
</feature>
<dbReference type="Proteomes" id="UP000549113">
    <property type="component" value="Unassembled WGS sequence"/>
</dbReference>
<reference evidence="7 8" key="1">
    <citation type="submission" date="2020-08" db="EMBL/GenBank/DDBJ databases">
        <title>Sequencing the genomes of 1000 actinobacteria strains.</title>
        <authorList>
            <person name="Klenk H.-P."/>
        </authorList>
    </citation>
    <scope>NUCLEOTIDE SEQUENCE [LARGE SCALE GENOMIC DNA]</scope>
    <source>
        <strain evidence="7 8">DSM 19600</strain>
    </source>
</reference>
<dbReference type="SUPFAM" id="SSF46689">
    <property type="entry name" value="Homeodomain-like"/>
    <property type="match status" value="1"/>
</dbReference>
<keyword evidence="8" id="KW-1185">Reference proteome</keyword>
<dbReference type="InterPro" id="IPR004111">
    <property type="entry name" value="Repressor_TetR_C"/>
</dbReference>
<feature type="domain" description="HTH tetR-type" evidence="6">
    <location>
        <begin position="30"/>
        <end position="90"/>
    </location>
</feature>
<dbReference type="SUPFAM" id="SSF48498">
    <property type="entry name" value="Tetracyclin repressor-like, C-terminal domain"/>
    <property type="match status" value="1"/>
</dbReference>
<dbReference type="Gene3D" id="1.10.357.10">
    <property type="entry name" value="Tetracycline Repressor, domain 2"/>
    <property type="match status" value="1"/>
</dbReference>
<dbReference type="EMBL" id="JACIFH010000001">
    <property type="protein sequence ID" value="MBB4138265.1"/>
    <property type="molecule type" value="Genomic_DNA"/>
</dbReference>
<evidence type="ECO:0000256" key="4">
    <source>
        <dbReference type="PROSITE-ProRule" id="PRU00335"/>
    </source>
</evidence>
<dbReference type="PROSITE" id="PS50977">
    <property type="entry name" value="HTH_TETR_2"/>
    <property type="match status" value="1"/>
</dbReference>
<evidence type="ECO:0000313" key="8">
    <source>
        <dbReference type="Proteomes" id="UP000549113"/>
    </source>
</evidence>
<dbReference type="InterPro" id="IPR036271">
    <property type="entry name" value="Tet_transcr_reg_TetR-rel_C_sf"/>
</dbReference>
<evidence type="ECO:0000256" key="3">
    <source>
        <dbReference type="ARBA" id="ARBA00023163"/>
    </source>
</evidence>
<gene>
    <name evidence="7" type="ORF">BKA10_000059</name>
</gene>
<dbReference type="GO" id="GO:0000976">
    <property type="term" value="F:transcription cis-regulatory region binding"/>
    <property type="evidence" value="ECO:0007669"/>
    <property type="project" value="TreeGrafter"/>
</dbReference>
<dbReference type="Pfam" id="PF00440">
    <property type="entry name" value="TetR_N"/>
    <property type="match status" value="1"/>
</dbReference>
<dbReference type="PANTHER" id="PTHR30055">
    <property type="entry name" value="HTH-TYPE TRANSCRIPTIONAL REGULATOR RUTR"/>
    <property type="match status" value="1"/>
</dbReference>
<dbReference type="InterPro" id="IPR050109">
    <property type="entry name" value="HTH-type_TetR-like_transc_reg"/>
</dbReference>
<keyword evidence="3" id="KW-0804">Transcription</keyword>
<dbReference type="PANTHER" id="PTHR30055:SF151">
    <property type="entry name" value="TRANSCRIPTIONAL REGULATORY PROTEIN"/>
    <property type="match status" value="1"/>
</dbReference>
<protein>
    <submittedName>
        <fullName evidence="7">AcrR family transcriptional regulator</fullName>
    </submittedName>
</protein>
<dbReference type="InterPro" id="IPR009057">
    <property type="entry name" value="Homeodomain-like_sf"/>
</dbReference>
<organism evidence="7 8">
    <name type="scientific">Microbacterium invictum</name>
    <dbReference type="NCBI Taxonomy" id="515415"/>
    <lineage>
        <taxon>Bacteria</taxon>
        <taxon>Bacillati</taxon>
        <taxon>Actinomycetota</taxon>
        <taxon>Actinomycetes</taxon>
        <taxon>Micrococcales</taxon>
        <taxon>Microbacteriaceae</taxon>
        <taxon>Microbacterium</taxon>
    </lineage>
</organism>
<feature type="region of interest" description="Disordered" evidence="5">
    <location>
        <begin position="281"/>
        <end position="302"/>
    </location>
</feature>
<evidence type="ECO:0000256" key="1">
    <source>
        <dbReference type="ARBA" id="ARBA00023015"/>
    </source>
</evidence>
<dbReference type="Gene3D" id="1.10.10.60">
    <property type="entry name" value="Homeodomain-like"/>
    <property type="match status" value="1"/>
</dbReference>
<proteinExistence type="predicted"/>